<dbReference type="SUPFAM" id="SSF48403">
    <property type="entry name" value="Ankyrin repeat"/>
    <property type="match status" value="1"/>
</dbReference>
<dbReference type="PROSITE" id="PS50297">
    <property type="entry name" value="ANK_REP_REGION"/>
    <property type="match status" value="1"/>
</dbReference>
<dbReference type="PANTHER" id="PTHR24171:SF9">
    <property type="entry name" value="ANKYRIN REPEAT DOMAIN-CONTAINING PROTEIN 39"/>
    <property type="match status" value="1"/>
</dbReference>
<evidence type="ECO:0000256" key="1">
    <source>
        <dbReference type="ARBA" id="ARBA00022737"/>
    </source>
</evidence>
<name>A0A561SF59_9ACTN</name>
<dbReference type="Pfam" id="PF12796">
    <property type="entry name" value="Ank_2"/>
    <property type="match status" value="1"/>
</dbReference>
<keyword evidence="2 3" id="KW-0040">ANK repeat</keyword>
<dbReference type="Proteomes" id="UP000317940">
    <property type="component" value="Unassembled WGS sequence"/>
</dbReference>
<keyword evidence="1" id="KW-0677">Repeat</keyword>
<comment type="caution">
    <text evidence="4">The sequence shown here is derived from an EMBL/GenBank/DDBJ whole genome shotgun (WGS) entry which is preliminary data.</text>
</comment>
<dbReference type="RefSeq" id="WP_145910468.1">
    <property type="nucleotide sequence ID" value="NZ_BAAAMZ010000001.1"/>
</dbReference>
<dbReference type="InterPro" id="IPR002110">
    <property type="entry name" value="Ankyrin_rpt"/>
</dbReference>
<dbReference type="SMART" id="SM00248">
    <property type="entry name" value="ANK"/>
    <property type="match status" value="2"/>
</dbReference>
<organism evidence="4 5">
    <name type="scientific">Kitasatospora viridis</name>
    <dbReference type="NCBI Taxonomy" id="281105"/>
    <lineage>
        <taxon>Bacteria</taxon>
        <taxon>Bacillati</taxon>
        <taxon>Actinomycetota</taxon>
        <taxon>Actinomycetes</taxon>
        <taxon>Kitasatosporales</taxon>
        <taxon>Streptomycetaceae</taxon>
        <taxon>Kitasatospora</taxon>
    </lineage>
</organism>
<proteinExistence type="predicted"/>
<evidence type="ECO:0000313" key="5">
    <source>
        <dbReference type="Proteomes" id="UP000317940"/>
    </source>
</evidence>
<dbReference type="Gene3D" id="1.25.40.20">
    <property type="entry name" value="Ankyrin repeat-containing domain"/>
    <property type="match status" value="1"/>
</dbReference>
<feature type="repeat" description="ANK" evidence="3">
    <location>
        <begin position="90"/>
        <end position="122"/>
    </location>
</feature>
<evidence type="ECO:0000256" key="2">
    <source>
        <dbReference type="ARBA" id="ARBA00023043"/>
    </source>
</evidence>
<dbReference type="PANTHER" id="PTHR24171">
    <property type="entry name" value="ANKYRIN REPEAT DOMAIN-CONTAINING PROTEIN 39-RELATED"/>
    <property type="match status" value="1"/>
</dbReference>
<dbReference type="PROSITE" id="PS50088">
    <property type="entry name" value="ANK_REPEAT"/>
    <property type="match status" value="2"/>
</dbReference>
<dbReference type="OrthoDB" id="306540at2"/>
<keyword evidence="5" id="KW-1185">Reference proteome</keyword>
<dbReference type="AlphaFoldDB" id="A0A561SF59"/>
<dbReference type="InterPro" id="IPR036770">
    <property type="entry name" value="Ankyrin_rpt-contain_sf"/>
</dbReference>
<evidence type="ECO:0000313" key="4">
    <source>
        <dbReference type="EMBL" id="TWF73492.1"/>
    </source>
</evidence>
<feature type="repeat" description="ANK" evidence="3">
    <location>
        <begin position="57"/>
        <end position="89"/>
    </location>
</feature>
<dbReference type="EMBL" id="VIWT01000005">
    <property type="protein sequence ID" value="TWF73492.1"/>
    <property type="molecule type" value="Genomic_DNA"/>
</dbReference>
<accession>A0A561SF59</accession>
<reference evidence="4 5" key="1">
    <citation type="submission" date="2019-06" db="EMBL/GenBank/DDBJ databases">
        <title>Sequencing the genomes of 1000 actinobacteria strains.</title>
        <authorList>
            <person name="Klenk H.-P."/>
        </authorList>
    </citation>
    <scope>NUCLEOTIDE SEQUENCE [LARGE SCALE GENOMIC DNA]</scope>
    <source>
        <strain evidence="4 5">DSM 44826</strain>
    </source>
</reference>
<protein>
    <submittedName>
        <fullName evidence="4">Uncharacterized protein</fullName>
    </submittedName>
</protein>
<sequence length="143" mass="14426">MSESNGSTGTPDGPEAQEEARLVELAGRIFGAARAGDAGALEAFLAGGAPVDLANEGGDTLLMLASYHGHAEAVSVLLARGADPNKANDRGQTPLAGTVFKGHDAVLDELLAAGADPHAGQPSAFATAQMFQKSEVLAKFGRA</sequence>
<gene>
    <name evidence="4" type="ORF">FHX73_15104</name>
</gene>
<evidence type="ECO:0000256" key="3">
    <source>
        <dbReference type="PROSITE-ProRule" id="PRU00023"/>
    </source>
</evidence>